<reference evidence="3" key="1">
    <citation type="submission" date="2022-06" db="EMBL/GenBank/DDBJ databases">
        <title>Diverse halophilic archaea isolated from saline environments.</title>
        <authorList>
            <person name="Cui H.-L."/>
        </authorList>
    </citation>
    <scope>NUCLEOTIDE SEQUENCE</scope>
    <source>
        <strain evidence="3">WLHS1</strain>
    </source>
</reference>
<feature type="region of interest" description="Disordered" evidence="1">
    <location>
        <begin position="1"/>
        <end position="23"/>
    </location>
</feature>
<keyword evidence="2" id="KW-0472">Membrane</keyword>
<gene>
    <name evidence="3" type="ORF">NGM29_09880</name>
</gene>
<keyword evidence="2" id="KW-0812">Transmembrane</keyword>
<feature type="transmembrane region" description="Helical" evidence="2">
    <location>
        <begin position="84"/>
        <end position="106"/>
    </location>
</feature>
<dbReference type="EMBL" id="CP100355">
    <property type="protein sequence ID" value="UTF52112.1"/>
    <property type="molecule type" value="Genomic_DNA"/>
</dbReference>
<feature type="transmembrane region" description="Helical" evidence="2">
    <location>
        <begin position="27"/>
        <end position="46"/>
    </location>
</feature>
<evidence type="ECO:0000256" key="1">
    <source>
        <dbReference type="SAM" id="MobiDB-lite"/>
    </source>
</evidence>
<dbReference type="Proteomes" id="UP001056855">
    <property type="component" value="Chromosome"/>
</dbReference>
<sequence length="150" mass="15760">MAAPEPSDSSDDATQPRRPRVDDTTGYGVAMTFVAGVLLALAYYGWLAIRGPYGLGQALPEPFYLLAIALLFVVELLNSRRAGLVVAIARAMAVAALYGALFVLAVEGGAYIMDDPAVFLENFVGVTVVAISLVAAALVYVTYLTVVEAS</sequence>
<name>A0A9E7N5I3_9EURY</name>
<feature type="transmembrane region" description="Helical" evidence="2">
    <location>
        <begin position="58"/>
        <end position="77"/>
    </location>
</feature>
<dbReference type="KEGG" id="sawl:NGM29_09880"/>
<organism evidence="3 4">
    <name type="scientific">Natronosalvus rutilus</name>
    <dbReference type="NCBI Taxonomy" id="2953753"/>
    <lineage>
        <taxon>Archaea</taxon>
        <taxon>Methanobacteriati</taxon>
        <taxon>Methanobacteriota</taxon>
        <taxon>Stenosarchaea group</taxon>
        <taxon>Halobacteria</taxon>
        <taxon>Halobacteriales</taxon>
        <taxon>Natrialbaceae</taxon>
        <taxon>Natronosalvus</taxon>
    </lineage>
</organism>
<dbReference type="GeneID" id="73290356"/>
<proteinExistence type="predicted"/>
<dbReference type="RefSeq" id="WP_254155881.1">
    <property type="nucleotide sequence ID" value="NZ_CP100355.1"/>
</dbReference>
<evidence type="ECO:0000313" key="3">
    <source>
        <dbReference type="EMBL" id="UTF52112.1"/>
    </source>
</evidence>
<dbReference type="AlphaFoldDB" id="A0A9E7N5I3"/>
<feature type="transmembrane region" description="Helical" evidence="2">
    <location>
        <begin position="126"/>
        <end position="146"/>
    </location>
</feature>
<accession>A0A9E7N5I3</accession>
<keyword evidence="4" id="KW-1185">Reference proteome</keyword>
<evidence type="ECO:0000256" key="2">
    <source>
        <dbReference type="SAM" id="Phobius"/>
    </source>
</evidence>
<protein>
    <submittedName>
        <fullName evidence="3">Uncharacterized protein</fullName>
    </submittedName>
</protein>
<evidence type="ECO:0000313" key="4">
    <source>
        <dbReference type="Proteomes" id="UP001056855"/>
    </source>
</evidence>
<keyword evidence="2" id="KW-1133">Transmembrane helix</keyword>